<evidence type="ECO:0000313" key="3">
    <source>
        <dbReference type="Proteomes" id="UP000192491"/>
    </source>
</evidence>
<evidence type="ECO:0000256" key="1">
    <source>
        <dbReference type="SAM" id="MobiDB-lite"/>
    </source>
</evidence>
<gene>
    <name evidence="2" type="ORF">BWK73_17745</name>
</gene>
<dbReference type="Proteomes" id="UP000192491">
    <property type="component" value="Unassembled WGS sequence"/>
</dbReference>
<protein>
    <submittedName>
        <fullName evidence="2">Uncharacterized protein</fullName>
    </submittedName>
</protein>
<feature type="region of interest" description="Disordered" evidence="1">
    <location>
        <begin position="21"/>
        <end position="40"/>
    </location>
</feature>
<name>A0A1Y1QQR4_9GAMM</name>
<reference evidence="2 3" key="1">
    <citation type="submission" date="2017-01" db="EMBL/GenBank/DDBJ databases">
        <title>Novel large sulfur bacteria in the metagenomes of groundwater-fed chemosynthetic microbial mats in the Lake Huron basin.</title>
        <authorList>
            <person name="Sharrar A.M."/>
            <person name="Flood B.E."/>
            <person name="Bailey J.V."/>
            <person name="Jones D.S."/>
            <person name="Biddanda B."/>
            <person name="Ruberg S.A."/>
            <person name="Marcus D.N."/>
            <person name="Dick G.J."/>
        </authorList>
    </citation>
    <scope>NUCLEOTIDE SEQUENCE [LARGE SCALE GENOMIC DNA]</scope>
    <source>
        <strain evidence="2">A8</strain>
    </source>
</reference>
<accession>A0A1Y1QQR4</accession>
<dbReference type="AlphaFoldDB" id="A0A1Y1QQR4"/>
<proteinExistence type="predicted"/>
<dbReference type="EMBL" id="MTEJ01000087">
    <property type="protein sequence ID" value="OQX11456.1"/>
    <property type="molecule type" value="Genomic_DNA"/>
</dbReference>
<evidence type="ECO:0000313" key="2">
    <source>
        <dbReference type="EMBL" id="OQX11456.1"/>
    </source>
</evidence>
<sequence length="176" mass="20047">EKQFGFIPSRNADDLAAQNRKDYPQTIIMPTKRRPTPDDYAPVKRVDLTVRERLRNGEKVYPVHGLDTHHSDLQTSVITDTPHLQTSVITDTPHLQTSVLQTSVEAYRKAENAAAGTVIDCPNCGKSFKKVNRFHIFCSHSRKKREDGGNCSDEFHNKLNPERAEALKAKKRRRKV</sequence>
<organism evidence="2 3">
    <name type="scientific">Thiothrix lacustris</name>
    <dbReference type="NCBI Taxonomy" id="525917"/>
    <lineage>
        <taxon>Bacteria</taxon>
        <taxon>Pseudomonadati</taxon>
        <taxon>Pseudomonadota</taxon>
        <taxon>Gammaproteobacteria</taxon>
        <taxon>Thiotrichales</taxon>
        <taxon>Thiotrichaceae</taxon>
        <taxon>Thiothrix</taxon>
    </lineage>
</organism>
<comment type="caution">
    <text evidence="2">The sequence shown here is derived from an EMBL/GenBank/DDBJ whole genome shotgun (WGS) entry which is preliminary data.</text>
</comment>
<feature type="non-terminal residue" evidence="2">
    <location>
        <position position="1"/>
    </location>
</feature>